<dbReference type="PANTHER" id="PTHR43591:SF24">
    <property type="entry name" value="2-METHOXY-6-POLYPRENYL-1,4-BENZOQUINOL METHYLASE, MITOCHONDRIAL"/>
    <property type="match status" value="1"/>
</dbReference>
<dbReference type="EMBL" id="VIGH01000005">
    <property type="protein sequence ID" value="TQF68646.1"/>
    <property type="molecule type" value="Genomic_DNA"/>
</dbReference>
<dbReference type="PANTHER" id="PTHR43591">
    <property type="entry name" value="METHYLTRANSFERASE"/>
    <property type="match status" value="1"/>
</dbReference>
<dbReference type="RefSeq" id="WP_142099804.1">
    <property type="nucleotide sequence ID" value="NZ_VIGH01000005.1"/>
</dbReference>
<evidence type="ECO:0000313" key="3">
    <source>
        <dbReference type="Proteomes" id="UP000316256"/>
    </source>
</evidence>
<dbReference type="AlphaFoldDB" id="A0A541B8K9"/>
<dbReference type="InterPro" id="IPR041698">
    <property type="entry name" value="Methyltransf_25"/>
</dbReference>
<dbReference type="CDD" id="cd02440">
    <property type="entry name" value="AdoMet_MTases"/>
    <property type="match status" value="1"/>
</dbReference>
<dbReference type="Gene3D" id="3.40.50.150">
    <property type="entry name" value="Vaccinia Virus protein VP39"/>
    <property type="match status" value="1"/>
</dbReference>
<accession>A0A541B8K9</accession>
<name>A0A541B8K9_9NOCA</name>
<feature type="domain" description="Methyltransferase" evidence="1">
    <location>
        <begin position="51"/>
        <end position="146"/>
    </location>
</feature>
<protein>
    <submittedName>
        <fullName evidence="2">Methyltransferase domain-containing protein</fullName>
    </submittedName>
</protein>
<gene>
    <name evidence="2" type="ORF">FK531_12585</name>
</gene>
<sequence>MDAIVNTAQAEAWNGYEGDHWAANQDRYDQVNIGFNDALLAAAAPGERDRVLDVGCGNGQTARLAARAAAGGHTTGLDLSEPMLARARATAQAEGIGNVSFVRGDAQVYPFVDAEFDVALSRFGIMFFADPVAAFANIRRALRPGGRIAFLSMRGLRDDLGTVLGAVADLLPWRPDESHTGPTSLADPARIEEVLAAAGFDSVRVTPASAEQVWGRDAVDAAEFLGNWGPVRFALREADAAATDRLRRALTAALRPFERDDAVRLRGTAWLVQAVRP</sequence>
<keyword evidence="3" id="KW-1185">Reference proteome</keyword>
<proteinExistence type="predicted"/>
<evidence type="ECO:0000259" key="1">
    <source>
        <dbReference type="Pfam" id="PF13649"/>
    </source>
</evidence>
<organism evidence="2 3">
    <name type="scientific">Rhodococcus spelaei</name>
    <dbReference type="NCBI Taxonomy" id="2546320"/>
    <lineage>
        <taxon>Bacteria</taxon>
        <taxon>Bacillati</taxon>
        <taxon>Actinomycetota</taxon>
        <taxon>Actinomycetes</taxon>
        <taxon>Mycobacteriales</taxon>
        <taxon>Nocardiaceae</taxon>
        <taxon>Rhodococcus</taxon>
    </lineage>
</organism>
<dbReference type="GO" id="GO:0032259">
    <property type="term" value="P:methylation"/>
    <property type="evidence" value="ECO:0007669"/>
    <property type="project" value="UniProtKB-KW"/>
</dbReference>
<dbReference type="GO" id="GO:0008168">
    <property type="term" value="F:methyltransferase activity"/>
    <property type="evidence" value="ECO:0007669"/>
    <property type="project" value="UniProtKB-KW"/>
</dbReference>
<dbReference type="SUPFAM" id="SSF53335">
    <property type="entry name" value="S-adenosyl-L-methionine-dependent methyltransferases"/>
    <property type="match status" value="1"/>
</dbReference>
<dbReference type="Proteomes" id="UP000316256">
    <property type="component" value="Unassembled WGS sequence"/>
</dbReference>
<comment type="caution">
    <text evidence="2">The sequence shown here is derived from an EMBL/GenBank/DDBJ whole genome shotgun (WGS) entry which is preliminary data.</text>
</comment>
<dbReference type="Pfam" id="PF13649">
    <property type="entry name" value="Methyltransf_25"/>
    <property type="match status" value="1"/>
</dbReference>
<dbReference type="InterPro" id="IPR029063">
    <property type="entry name" value="SAM-dependent_MTases_sf"/>
</dbReference>
<keyword evidence="2" id="KW-0489">Methyltransferase</keyword>
<keyword evidence="2" id="KW-0808">Transferase</keyword>
<evidence type="ECO:0000313" key="2">
    <source>
        <dbReference type="EMBL" id="TQF68646.1"/>
    </source>
</evidence>
<dbReference type="OrthoDB" id="9795634at2"/>
<reference evidence="2 3" key="1">
    <citation type="submission" date="2019-06" db="EMBL/GenBank/DDBJ databases">
        <title>Rhodococcus spaelei sp. nov., isolated from a cave.</title>
        <authorList>
            <person name="Lee S.D."/>
        </authorList>
    </citation>
    <scope>NUCLEOTIDE SEQUENCE [LARGE SCALE GENOMIC DNA]</scope>
    <source>
        <strain evidence="2 3">C9-5</strain>
    </source>
</reference>